<reference evidence="5 6" key="1">
    <citation type="submission" date="2018-10" db="EMBL/GenBank/DDBJ databases">
        <title>Sequencing the genomes of 1000 actinobacteria strains.</title>
        <authorList>
            <person name="Klenk H.-P."/>
        </authorList>
    </citation>
    <scope>NUCLEOTIDE SEQUENCE [LARGE SCALE GENOMIC DNA]</scope>
    <source>
        <strain evidence="5 6">DSM 43800</strain>
    </source>
</reference>
<keyword evidence="2" id="KW-1015">Disulfide bond</keyword>
<evidence type="ECO:0000313" key="5">
    <source>
        <dbReference type="EMBL" id="RKT54426.1"/>
    </source>
</evidence>
<dbReference type="PANTHER" id="PTHR24276:SF98">
    <property type="entry name" value="FI18310P1-RELATED"/>
    <property type="match status" value="1"/>
</dbReference>
<organism evidence="5 6">
    <name type="scientific">Saccharothrix australiensis</name>
    <dbReference type="NCBI Taxonomy" id="2072"/>
    <lineage>
        <taxon>Bacteria</taxon>
        <taxon>Bacillati</taxon>
        <taxon>Actinomycetota</taxon>
        <taxon>Actinomycetes</taxon>
        <taxon>Pseudonocardiales</taxon>
        <taxon>Pseudonocardiaceae</taxon>
        <taxon>Saccharothrix</taxon>
    </lineage>
</organism>
<dbReference type="Pfam" id="PF00089">
    <property type="entry name" value="Trypsin"/>
    <property type="match status" value="1"/>
</dbReference>
<comment type="caution">
    <text evidence="5">The sequence shown here is derived from an EMBL/GenBank/DDBJ whole genome shotgun (WGS) entry which is preliminary data.</text>
</comment>
<dbReference type="OrthoDB" id="3657335at2"/>
<name>A0A495VYM2_9PSEU</name>
<dbReference type="PROSITE" id="PS50240">
    <property type="entry name" value="TRYPSIN_DOM"/>
    <property type="match status" value="1"/>
</dbReference>
<feature type="signal peptide" evidence="3">
    <location>
        <begin position="1"/>
        <end position="23"/>
    </location>
</feature>
<sequence length="238" mass="24838">MKPYSALAAAVLLATFPAPSARATINGTEPGTQIYYVGSVQEATGPEASRHLCGSVLTEDYWVLTSKQCVQGRTPESVNVRVGSRRHAGDGELISAARIIPHPTSDVALIRLSKPSSAVPVHVAEQPAGTGAEAKTLGWGQTCPTAGCGGPSAELQAVAARTEPRSACGGEGDRLCTTYPNGGGPCFGDEGGPLVSRDGLLLFGLVPSWVPEAHDCTLDRPPVIDLSALRDWIDREIR</sequence>
<dbReference type="Gene3D" id="2.40.10.10">
    <property type="entry name" value="Trypsin-like serine proteases"/>
    <property type="match status" value="1"/>
</dbReference>
<evidence type="ECO:0000259" key="4">
    <source>
        <dbReference type="PROSITE" id="PS50240"/>
    </source>
</evidence>
<dbReference type="InterPro" id="IPR043504">
    <property type="entry name" value="Peptidase_S1_PA_chymotrypsin"/>
</dbReference>
<comment type="similarity">
    <text evidence="1">Belongs to the peptidase S1 family.</text>
</comment>
<dbReference type="GO" id="GO:0006508">
    <property type="term" value="P:proteolysis"/>
    <property type="evidence" value="ECO:0007669"/>
    <property type="project" value="InterPro"/>
</dbReference>
<dbReference type="Proteomes" id="UP000282084">
    <property type="component" value="Unassembled WGS sequence"/>
</dbReference>
<proteinExistence type="inferred from homology"/>
<protein>
    <submittedName>
        <fullName evidence="5">Trypsin</fullName>
    </submittedName>
</protein>
<evidence type="ECO:0000256" key="3">
    <source>
        <dbReference type="SAM" id="SignalP"/>
    </source>
</evidence>
<dbReference type="PRINTS" id="PR00722">
    <property type="entry name" value="CHYMOTRYPSIN"/>
</dbReference>
<dbReference type="SMART" id="SM00020">
    <property type="entry name" value="Tryp_SPc"/>
    <property type="match status" value="1"/>
</dbReference>
<dbReference type="EMBL" id="RBXO01000001">
    <property type="protein sequence ID" value="RKT54426.1"/>
    <property type="molecule type" value="Genomic_DNA"/>
</dbReference>
<dbReference type="InterPro" id="IPR009003">
    <property type="entry name" value="Peptidase_S1_PA"/>
</dbReference>
<accession>A0A495VYM2</accession>
<dbReference type="AlphaFoldDB" id="A0A495VYM2"/>
<keyword evidence="3" id="KW-0732">Signal</keyword>
<evidence type="ECO:0000256" key="2">
    <source>
        <dbReference type="ARBA" id="ARBA00023157"/>
    </source>
</evidence>
<dbReference type="InterPro" id="IPR050430">
    <property type="entry name" value="Peptidase_S1"/>
</dbReference>
<dbReference type="PANTHER" id="PTHR24276">
    <property type="entry name" value="POLYSERASE-RELATED"/>
    <property type="match status" value="1"/>
</dbReference>
<evidence type="ECO:0000256" key="1">
    <source>
        <dbReference type="ARBA" id="ARBA00007664"/>
    </source>
</evidence>
<keyword evidence="6" id="KW-1185">Reference proteome</keyword>
<evidence type="ECO:0000313" key="6">
    <source>
        <dbReference type="Proteomes" id="UP000282084"/>
    </source>
</evidence>
<dbReference type="InterPro" id="IPR001254">
    <property type="entry name" value="Trypsin_dom"/>
</dbReference>
<dbReference type="InterPro" id="IPR001314">
    <property type="entry name" value="Peptidase_S1A"/>
</dbReference>
<dbReference type="GO" id="GO:0004252">
    <property type="term" value="F:serine-type endopeptidase activity"/>
    <property type="evidence" value="ECO:0007669"/>
    <property type="project" value="InterPro"/>
</dbReference>
<feature type="domain" description="Peptidase S1" evidence="4">
    <location>
        <begin position="24"/>
        <end position="238"/>
    </location>
</feature>
<feature type="chain" id="PRO_5019833680" evidence="3">
    <location>
        <begin position="24"/>
        <end position="238"/>
    </location>
</feature>
<dbReference type="SUPFAM" id="SSF50494">
    <property type="entry name" value="Trypsin-like serine proteases"/>
    <property type="match status" value="1"/>
</dbReference>
<gene>
    <name evidence="5" type="ORF">C8E97_3047</name>
</gene>